<feature type="region of interest" description="Disordered" evidence="1">
    <location>
        <begin position="137"/>
        <end position="156"/>
    </location>
</feature>
<feature type="compositionally biased region" description="Low complexity" evidence="1">
    <location>
        <begin position="184"/>
        <end position="208"/>
    </location>
</feature>
<evidence type="ECO:0000256" key="2">
    <source>
        <dbReference type="SAM" id="Phobius"/>
    </source>
</evidence>
<keyword evidence="2" id="KW-0812">Transmembrane</keyword>
<keyword evidence="3" id="KW-0614">Plasmid</keyword>
<gene>
    <name evidence="3" type="ordered locus">MexAM1_META2p0041</name>
</gene>
<keyword evidence="2" id="KW-0472">Membrane</keyword>
<evidence type="ECO:0000313" key="4">
    <source>
        <dbReference type="Proteomes" id="UP000009081"/>
    </source>
</evidence>
<keyword evidence="2" id="KW-1133">Transmembrane helix</keyword>
<geneLocation type="plasmid" evidence="3 4">
    <name>megaplasmid</name>
</geneLocation>
<keyword evidence="4" id="KW-1185">Reference proteome</keyword>
<feature type="region of interest" description="Disordered" evidence="1">
    <location>
        <begin position="184"/>
        <end position="223"/>
    </location>
</feature>
<dbReference type="HOGENOM" id="CLU_705583_0_0_5"/>
<sequence>MSGMTTRTKTTETSVVLPDVGRRLAVLSDGSSVSVVGTEGAARIRFEAQGGTARLVSSGTGGDVVVAEGTTAQIVDMFASLRAQAQPRRRVGIGTAAAAAVAAVLLGGGFLATQIRPSSPPAFDAVALQNALKASGAMRPPTQAATAPEAAPKTAARSVAIPDELPSLDAPPELPVPVRVAPAAPEATRPPAAAQAQPAKQPEPQMPASKPDAQTRTAGATPDADKAVTAVAALAKPPAAAAPQAEPVKRAETEAAPKLSGPEAIMAAIGRMNPIEAAQAVKALDQIKTSLADTGEIPPEVLREIPHEIAKALRDAGVNLTAGERREAGRKVSAVVRLPETAIEGFRGRDGIASIPDSNSWVLTEGNVRLPLPGGGDIRTVDNMKEFGLQP</sequence>
<organism evidence="3 4">
    <name type="scientific">Methylorubrum extorquens (strain ATCC 14718 / DSM 1338 / JCM 2805 / NCIMB 9133 / AM1)</name>
    <name type="common">Methylobacterium extorquens</name>
    <dbReference type="NCBI Taxonomy" id="272630"/>
    <lineage>
        <taxon>Bacteria</taxon>
        <taxon>Pseudomonadati</taxon>
        <taxon>Pseudomonadota</taxon>
        <taxon>Alphaproteobacteria</taxon>
        <taxon>Hyphomicrobiales</taxon>
        <taxon>Methylobacteriaceae</taxon>
        <taxon>Methylorubrum</taxon>
    </lineage>
</organism>
<feature type="transmembrane region" description="Helical" evidence="2">
    <location>
        <begin position="91"/>
        <end position="112"/>
    </location>
</feature>
<dbReference type="EMBL" id="CP001511">
    <property type="protein sequence ID" value="ACS42979.1"/>
    <property type="molecule type" value="Genomic_DNA"/>
</dbReference>
<evidence type="ECO:0000313" key="3">
    <source>
        <dbReference type="EMBL" id="ACS42979.1"/>
    </source>
</evidence>
<dbReference type="KEGG" id="mea:Mex_2p0041"/>
<proteinExistence type="predicted"/>
<feature type="compositionally biased region" description="Low complexity" evidence="1">
    <location>
        <begin position="140"/>
        <end position="156"/>
    </location>
</feature>
<dbReference type="AlphaFoldDB" id="C5B3E7"/>
<dbReference type="Proteomes" id="UP000009081">
    <property type="component" value="Plasmid megaplasmid"/>
</dbReference>
<accession>C5B3E7</accession>
<name>C5B3E7_METEA</name>
<reference evidence="3 4" key="1">
    <citation type="journal article" date="2009" name="PLoS ONE">
        <title>Methylobacterium genome sequences: a reference blueprint to investigate microbial metabolism of C1 compounds from natural and industrial sources.</title>
        <authorList>
            <person name="Vuilleumier S."/>
            <person name="Chistoserdova L."/>
            <person name="Lee M.-C."/>
            <person name="Bringel F."/>
            <person name="Lajus A."/>
            <person name="Zhou Y."/>
            <person name="Gourion B."/>
            <person name="Barbe V."/>
            <person name="Chang J."/>
            <person name="Cruveiller S."/>
            <person name="Dossat C."/>
            <person name="Gillett W."/>
            <person name="Gruffaz C."/>
            <person name="Haugen E."/>
            <person name="Hourcade E."/>
            <person name="Levy R."/>
            <person name="Mangenot S."/>
            <person name="Muller E."/>
            <person name="Nadalig T."/>
            <person name="Pagni M."/>
            <person name="Penny C."/>
            <person name="Peyraud R."/>
            <person name="Robinson D.G."/>
            <person name="Roche D."/>
            <person name="Rouy Z."/>
            <person name="Saenampechek C."/>
            <person name="Salvignol G."/>
            <person name="Vallenet D."/>
            <person name="Wu Z."/>
            <person name="Marx C.J."/>
            <person name="Vorholt J.A."/>
            <person name="Olson M.V."/>
            <person name="Kaul R."/>
            <person name="Weissenbach J."/>
            <person name="Medigue C."/>
            <person name="Lidstrom M.E."/>
        </authorList>
    </citation>
    <scope>NUCLEOTIDE SEQUENCE [LARGE SCALE GENOMIC DNA]</scope>
    <source>
        <strain evidence="4">ATCC 14718 / DSM 1338 / JCM 2805 / NCIMB 9133 / AM1</strain>
    </source>
</reference>
<protein>
    <submittedName>
        <fullName evidence="3">Uncharacterized protein</fullName>
    </submittedName>
</protein>
<evidence type="ECO:0000256" key="1">
    <source>
        <dbReference type="SAM" id="MobiDB-lite"/>
    </source>
</evidence>